<dbReference type="AlphaFoldDB" id="A0ABD3GW18"/>
<reference evidence="1 2" key="1">
    <citation type="submission" date="2024-09" db="EMBL/GenBank/DDBJ databases">
        <title>Chromosome-scale assembly of Riccia sorocarpa.</title>
        <authorList>
            <person name="Paukszto L."/>
        </authorList>
    </citation>
    <scope>NUCLEOTIDE SEQUENCE [LARGE SCALE GENOMIC DNA]</scope>
    <source>
        <strain evidence="1">LP-2024</strain>
        <tissue evidence="1">Aerial parts of the thallus</tissue>
    </source>
</reference>
<keyword evidence="2" id="KW-1185">Reference proteome</keyword>
<organism evidence="1 2">
    <name type="scientific">Riccia sorocarpa</name>
    <dbReference type="NCBI Taxonomy" id="122646"/>
    <lineage>
        <taxon>Eukaryota</taxon>
        <taxon>Viridiplantae</taxon>
        <taxon>Streptophyta</taxon>
        <taxon>Embryophyta</taxon>
        <taxon>Marchantiophyta</taxon>
        <taxon>Marchantiopsida</taxon>
        <taxon>Marchantiidae</taxon>
        <taxon>Marchantiales</taxon>
        <taxon>Ricciaceae</taxon>
        <taxon>Riccia</taxon>
    </lineage>
</organism>
<evidence type="ECO:0000313" key="1">
    <source>
        <dbReference type="EMBL" id="KAL3682756.1"/>
    </source>
</evidence>
<evidence type="ECO:0000313" key="2">
    <source>
        <dbReference type="Proteomes" id="UP001633002"/>
    </source>
</evidence>
<proteinExistence type="predicted"/>
<name>A0ABD3GW18_9MARC</name>
<accession>A0ABD3GW18</accession>
<sequence>MEKFFKVLHRCKTEEIYKQVLEAITGKNPECGQYLSNITLALYVMYDVQRPRFDHTTSNIVEIAKSAILPIRSYGPLRMCIELYLYMMEQKAKQHRLTLTLNEERLTPYAAKFMAT</sequence>
<protein>
    <submittedName>
        <fullName evidence="1">Uncharacterized protein</fullName>
    </submittedName>
</protein>
<dbReference type="EMBL" id="JBJQOH010000006">
    <property type="protein sequence ID" value="KAL3682756.1"/>
    <property type="molecule type" value="Genomic_DNA"/>
</dbReference>
<dbReference type="Proteomes" id="UP001633002">
    <property type="component" value="Unassembled WGS sequence"/>
</dbReference>
<gene>
    <name evidence="1" type="ORF">R1sor_000778</name>
</gene>
<comment type="caution">
    <text evidence="1">The sequence shown here is derived from an EMBL/GenBank/DDBJ whole genome shotgun (WGS) entry which is preliminary data.</text>
</comment>